<protein>
    <recommendedName>
        <fullName evidence="3">WbqC-like protein</fullName>
    </recommendedName>
</protein>
<evidence type="ECO:0008006" key="3">
    <source>
        <dbReference type="Google" id="ProtNLM"/>
    </source>
</evidence>
<accession>A0A369QCG7</accession>
<dbReference type="InterPro" id="IPR014985">
    <property type="entry name" value="WbqC"/>
</dbReference>
<dbReference type="OrthoDB" id="1523452at2"/>
<proteinExistence type="predicted"/>
<sequence>MFLLTEIQYHPCIAYFQQVNKADGIWLEQHEHYIKQSYRNRCYVLTAQGVKDLTIPVKKGNRKAIITDIEIDYSQKWLNTHWRTLKSGYGSAPYFTYYSDYLQQILEQRVTTLFELNVTLLKFYIKSLQLRKPITYTKEYIHLYPNGVLDLRNQIHPKQESAILDVKPYQQVFGKQFAPNLSIIDLLFSQGPAAKNFL</sequence>
<organism evidence="1 2">
    <name type="scientific">Adhaeribacter pallidiroseus</name>
    <dbReference type="NCBI Taxonomy" id="2072847"/>
    <lineage>
        <taxon>Bacteria</taxon>
        <taxon>Pseudomonadati</taxon>
        <taxon>Bacteroidota</taxon>
        <taxon>Cytophagia</taxon>
        <taxon>Cytophagales</taxon>
        <taxon>Hymenobacteraceae</taxon>
        <taxon>Adhaeribacter</taxon>
    </lineage>
</organism>
<gene>
    <name evidence="1" type="ORF">AHMF7616_00987</name>
</gene>
<comment type="caution">
    <text evidence="1">The sequence shown here is derived from an EMBL/GenBank/DDBJ whole genome shotgun (WGS) entry which is preliminary data.</text>
</comment>
<name>A0A369QCG7_9BACT</name>
<dbReference type="AlphaFoldDB" id="A0A369QCG7"/>
<evidence type="ECO:0000313" key="2">
    <source>
        <dbReference type="Proteomes" id="UP000253919"/>
    </source>
</evidence>
<dbReference type="Pfam" id="PF08889">
    <property type="entry name" value="WbqC"/>
    <property type="match status" value="2"/>
</dbReference>
<dbReference type="EMBL" id="QASA01000001">
    <property type="protein sequence ID" value="RDC62394.1"/>
    <property type="molecule type" value="Genomic_DNA"/>
</dbReference>
<dbReference type="RefSeq" id="WP_115371841.1">
    <property type="nucleotide sequence ID" value="NZ_QASA01000001.1"/>
</dbReference>
<dbReference type="Proteomes" id="UP000253919">
    <property type="component" value="Unassembled WGS sequence"/>
</dbReference>
<keyword evidence="2" id="KW-1185">Reference proteome</keyword>
<reference evidence="1 2" key="1">
    <citation type="submission" date="2018-04" db="EMBL/GenBank/DDBJ databases">
        <title>Adhaeribacter sp. HMF7616 genome sequencing and assembly.</title>
        <authorList>
            <person name="Kang H."/>
            <person name="Kang J."/>
            <person name="Cha I."/>
            <person name="Kim H."/>
            <person name="Joh K."/>
        </authorList>
    </citation>
    <scope>NUCLEOTIDE SEQUENCE [LARGE SCALE GENOMIC DNA]</scope>
    <source>
        <strain evidence="1 2">HMF7616</strain>
    </source>
</reference>
<evidence type="ECO:0000313" key="1">
    <source>
        <dbReference type="EMBL" id="RDC62394.1"/>
    </source>
</evidence>